<dbReference type="Proteomes" id="UP000095283">
    <property type="component" value="Unplaced"/>
</dbReference>
<proteinExistence type="predicted"/>
<accession>A0A1I7X2L8</accession>
<evidence type="ECO:0000313" key="2">
    <source>
        <dbReference type="Proteomes" id="UP000095283"/>
    </source>
</evidence>
<evidence type="ECO:0000256" key="1">
    <source>
        <dbReference type="SAM" id="MobiDB-lite"/>
    </source>
</evidence>
<feature type="region of interest" description="Disordered" evidence="1">
    <location>
        <begin position="29"/>
        <end position="57"/>
    </location>
</feature>
<keyword evidence="2" id="KW-1185">Reference proteome</keyword>
<evidence type="ECO:0000313" key="3">
    <source>
        <dbReference type="WBParaSite" id="Hba_11832"/>
    </source>
</evidence>
<name>A0A1I7X2L8_HETBA</name>
<protein>
    <submittedName>
        <fullName evidence="3">Uncharacterized protein</fullName>
    </submittedName>
</protein>
<dbReference type="AlphaFoldDB" id="A0A1I7X2L8"/>
<dbReference type="WBParaSite" id="Hba_11832">
    <property type="protein sequence ID" value="Hba_11832"/>
    <property type="gene ID" value="Hba_11832"/>
</dbReference>
<organism evidence="2 3">
    <name type="scientific">Heterorhabditis bacteriophora</name>
    <name type="common">Entomopathogenic nematode worm</name>
    <dbReference type="NCBI Taxonomy" id="37862"/>
    <lineage>
        <taxon>Eukaryota</taxon>
        <taxon>Metazoa</taxon>
        <taxon>Ecdysozoa</taxon>
        <taxon>Nematoda</taxon>
        <taxon>Chromadorea</taxon>
        <taxon>Rhabditida</taxon>
        <taxon>Rhabditina</taxon>
        <taxon>Rhabditomorpha</taxon>
        <taxon>Strongyloidea</taxon>
        <taxon>Heterorhabditidae</taxon>
        <taxon>Heterorhabditis</taxon>
    </lineage>
</organism>
<reference evidence="3" key="1">
    <citation type="submission" date="2016-11" db="UniProtKB">
        <authorList>
            <consortium name="WormBaseParasite"/>
        </authorList>
    </citation>
    <scope>IDENTIFICATION</scope>
</reference>
<sequence length="164" mass="19394">MTSPKLRKNFEHKMQRILHHRITQLRIVPPELSPSSKDDSLRPRVYSSPSEMKERRLRSSVRREQYYGSVELVVSVDPRGRIRNIGRFRLEPSSDFHSEQHVSTSSSIVVENPQEETRWYWKYFLGNGSSKVVCPSSPRRKSSYRQSYFTVIFLVFHQIFQSAF</sequence>